<dbReference type="PANTHER" id="PTHR43265:SF1">
    <property type="entry name" value="ESTERASE ESTD"/>
    <property type="match status" value="1"/>
</dbReference>
<evidence type="ECO:0000313" key="2">
    <source>
        <dbReference type="EMBL" id="SER80371.1"/>
    </source>
</evidence>
<accession>A0A1H9S5X7</accession>
<feature type="domain" description="BAAT/Acyl-CoA thioester hydrolase C-terminal" evidence="1">
    <location>
        <begin position="145"/>
        <end position="270"/>
    </location>
</feature>
<dbReference type="InterPro" id="IPR053145">
    <property type="entry name" value="AB_hydrolase_Est10"/>
</dbReference>
<keyword evidence="3" id="KW-1185">Reference proteome</keyword>
<evidence type="ECO:0000259" key="1">
    <source>
        <dbReference type="Pfam" id="PF08840"/>
    </source>
</evidence>
<gene>
    <name evidence="2" type="ORF">SAMN05444355_1462</name>
</gene>
<dbReference type="Proteomes" id="UP000183658">
    <property type="component" value="Unassembled WGS sequence"/>
</dbReference>
<dbReference type="Gene3D" id="3.40.50.1820">
    <property type="entry name" value="alpha/beta hydrolase"/>
    <property type="match status" value="1"/>
</dbReference>
<reference evidence="3" key="1">
    <citation type="submission" date="2016-10" db="EMBL/GenBank/DDBJ databases">
        <authorList>
            <person name="Varghese N."/>
            <person name="Submissions S."/>
        </authorList>
    </citation>
    <scope>NUCLEOTIDE SEQUENCE [LARGE SCALE GENOMIC DNA]</scope>
    <source>
        <strain evidence="3">DSM 15719</strain>
    </source>
</reference>
<keyword evidence="2" id="KW-0378">Hydrolase</keyword>
<organism evidence="2 3">
    <name type="scientific">Flavobacterium frigoris</name>
    <dbReference type="NCBI Taxonomy" id="229204"/>
    <lineage>
        <taxon>Bacteria</taxon>
        <taxon>Pseudomonadati</taxon>
        <taxon>Bacteroidota</taxon>
        <taxon>Flavobacteriia</taxon>
        <taxon>Flavobacteriales</taxon>
        <taxon>Flavobacteriaceae</taxon>
        <taxon>Flavobacterium</taxon>
    </lineage>
</organism>
<dbReference type="SUPFAM" id="SSF53474">
    <property type="entry name" value="alpha/beta-Hydrolases"/>
    <property type="match status" value="1"/>
</dbReference>
<proteinExistence type="predicted"/>
<dbReference type="GO" id="GO:0052689">
    <property type="term" value="F:carboxylic ester hydrolase activity"/>
    <property type="evidence" value="ECO:0007669"/>
    <property type="project" value="TreeGrafter"/>
</dbReference>
<dbReference type="Pfam" id="PF08840">
    <property type="entry name" value="BAAT_C"/>
    <property type="match status" value="1"/>
</dbReference>
<dbReference type="InterPro" id="IPR029058">
    <property type="entry name" value="AB_hydrolase_fold"/>
</dbReference>
<name>A0A1H9S5X7_FLAFI</name>
<dbReference type="PANTHER" id="PTHR43265">
    <property type="entry name" value="ESTERASE ESTD"/>
    <property type="match status" value="1"/>
</dbReference>
<dbReference type="AlphaFoldDB" id="A0A1H9S5X7"/>
<sequence>MKIKIIIFAYLFLTINAFGQKRTAEDFGYKHIIYIYKNDKVDILIKSKNGEENLKKPLLFFSQGSLPKPLIKYSEQGDYPVFPFDTDSISQKYHLVIIGKPNIPLIADTKTLGKDFTYIDSSGNFPKEYNERNLLTYYVDRNIEIIKYLQKQPWVSKSKLVVAGHSEGSTIVAKMANISKLITHLIYSGGNPLGRIMSVIEESRTTETDSTKYAEENFRYWQDVVNNKMDMTDDGQGDTYRATFEFSIPTTYYMEKLKIPVLICYGTKDYSSPFNDYFRVDCILKNRKNFQFNAYIGTEHNFFPMTADNKPNFDIYNWDKVANDWLKWLNSN</sequence>
<evidence type="ECO:0000313" key="3">
    <source>
        <dbReference type="Proteomes" id="UP000183658"/>
    </source>
</evidence>
<dbReference type="OrthoDB" id="1118238at2"/>
<dbReference type="InterPro" id="IPR014940">
    <property type="entry name" value="BAAT_C"/>
</dbReference>
<protein>
    <submittedName>
        <fullName evidence="2">BAAT / Acyl-CoA thioester hydrolase C terminal</fullName>
    </submittedName>
</protein>
<dbReference type="EMBL" id="FOFZ01000046">
    <property type="protein sequence ID" value="SER80371.1"/>
    <property type="molecule type" value="Genomic_DNA"/>
</dbReference>
<dbReference type="RefSeq" id="WP_074724784.1">
    <property type="nucleotide sequence ID" value="NZ_CBCRVS010000038.1"/>
</dbReference>